<evidence type="ECO:0000313" key="3">
    <source>
        <dbReference type="Proteomes" id="UP000282656"/>
    </source>
</evidence>
<gene>
    <name evidence="2" type="ORF">D7X96_29915</name>
</gene>
<organism evidence="2 3">
    <name type="scientific">Corallococcus interemptor</name>
    <dbReference type="NCBI Taxonomy" id="2316720"/>
    <lineage>
        <taxon>Bacteria</taxon>
        <taxon>Pseudomonadati</taxon>
        <taxon>Myxococcota</taxon>
        <taxon>Myxococcia</taxon>
        <taxon>Myxococcales</taxon>
        <taxon>Cystobacterineae</taxon>
        <taxon>Myxococcaceae</taxon>
        <taxon>Corallococcus</taxon>
    </lineage>
</organism>
<proteinExistence type="predicted"/>
<name>A0A3A8Q0M1_9BACT</name>
<sequence length="280" mass="30495">MTSADPQSLKRRYDEVSPKYDQGAPDAMAIKLFWLTYEHLTWKPVEALLPRDGTAWRVLDAGGGGGKFGTRFAEGGHHVTVLDISPGMLDGARAQFAAKGLLDRAAFVEGNVAALELPDAAFDLVFCEGDPVSYCLDAYPRAVKELVRVAKPGAPVVLGVDNRYEAFSGYLKQGKPQEAFRTLHDGRTTCPYGLPVHAFTVRELERAVAGAGAELLEIFGKPVMFFDMLKAMAAAHGNTAQAPWDAWAAREEILALQEKLAHEGFAVLGQHLQVMARRRA</sequence>
<dbReference type="Gene3D" id="3.40.50.150">
    <property type="entry name" value="Vaccinia Virus protein VP39"/>
    <property type="match status" value="1"/>
</dbReference>
<protein>
    <submittedName>
        <fullName evidence="2">Methyltransferase domain-containing protein</fullName>
    </submittedName>
</protein>
<keyword evidence="2" id="KW-0808">Transferase</keyword>
<dbReference type="RefSeq" id="WP_120552188.1">
    <property type="nucleotide sequence ID" value="NZ_RAWM01000114.1"/>
</dbReference>
<dbReference type="OrthoDB" id="9807911at2"/>
<dbReference type="InterPro" id="IPR029063">
    <property type="entry name" value="SAM-dependent_MTases_sf"/>
</dbReference>
<dbReference type="GO" id="GO:0008168">
    <property type="term" value="F:methyltransferase activity"/>
    <property type="evidence" value="ECO:0007669"/>
    <property type="project" value="UniProtKB-KW"/>
</dbReference>
<keyword evidence="3" id="KW-1185">Reference proteome</keyword>
<evidence type="ECO:0000313" key="2">
    <source>
        <dbReference type="EMBL" id="RKH62306.1"/>
    </source>
</evidence>
<dbReference type="PANTHER" id="PTHR42912">
    <property type="entry name" value="METHYLTRANSFERASE"/>
    <property type="match status" value="1"/>
</dbReference>
<dbReference type="CDD" id="cd02440">
    <property type="entry name" value="AdoMet_MTases"/>
    <property type="match status" value="1"/>
</dbReference>
<reference evidence="3" key="1">
    <citation type="submission" date="2018-09" db="EMBL/GenBank/DDBJ databases">
        <authorList>
            <person name="Livingstone P.G."/>
            <person name="Whitworth D.E."/>
        </authorList>
    </citation>
    <scope>NUCLEOTIDE SEQUENCE [LARGE SCALE GENOMIC DNA]</scope>
    <source>
        <strain evidence="3">AB047A</strain>
    </source>
</reference>
<dbReference type="Pfam" id="PF13649">
    <property type="entry name" value="Methyltransf_25"/>
    <property type="match status" value="1"/>
</dbReference>
<dbReference type="GO" id="GO:0032259">
    <property type="term" value="P:methylation"/>
    <property type="evidence" value="ECO:0007669"/>
    <property type="project" value="UniProtKB-KW"/>
</dbReference>
<dbReference type="AlphaFoldDB" id="A0A3A8Q0M1"/>
<comment type="caution">
    <text evidence="2">The sequence shown here is derived from an EMBL/GenBank/DDBJ whole genome shotgun (WGS) entry which is preliminary data.</text>
</comment>
<accession>A0A3A8Q0M1</accession>
<feature type="domain" description="Methyltransferase" evidence="1">
    <location>
        <begin position="58"/>
        <end position="153"/>
    </location>
</feature>
<dbReference type="InterPro" id="IPR041698">
    <property type="entry name" value="Methyltransf_25"/>
</dbReference>
<dbReference type="InterPro" id="IPR050508">
    <property type="entry name" value="Methyltransf_Superfamily"/>
</dbReference>
<dbReference type="EMBL" id="RAWM01000114">
    <property type="protein sequence ID" value="RKH62306.1"/>
    <property type="molecule type" value="Genomic_DNA"/>
</dbReference>
<dbReference type="Proteomes" id="UP000282656">
    <property type="component" value="Unassembled WGS sequence"/>
</dbReference>
<dbReference type="SUPFAM" id="SSF53335">
    <property type="entry name" value="S-adenosyl-L-methionine-dependent methyltransferases"/>
    <property type="match status" value="1"/>
</dbReference>
<keyword evidence="2" id="KW-0489">Methyltransferase</keyword>
<evidence type="ECO:0000259" key="1">
    <source>
        <dbReference type="Pfam" id="PF13649"/>
    </source>
</evidence>